<protein>
    <recommendedName>
        <fullName evidence="4">RlpA-like protein double-psi beta-barrel domain-containing protein</fullName>
    </recommendedName>
</protein>
<accession>A0A1Y1YMX9</accession>
<dbReference type="Proteomes" id="UP000193498">
    <property type="component" value="Unassembled WGS sequence"/>
</dbReference>
<sequence length="132" mass="14975">MHHFSVFLVALFTFLLKDTVTASSDFAPQENEDFTPENYPGLIIKRGSRNAICSHGSIIFLVETAHGCPADAGCYVIDRDSERIEKVLAELKRNGNEVWPHASRSRFPYRIDPKYSKRKSWPGKGMKATCKR</sequence>
<name>A0A1Y1YMX9_9FUNG</name>
<gene>
    <name evidence="2" type="ORF">K493DRAFT_313353</name>
</gene>
<keyword evidence="1" id="KW-0732">Signal</keyword>
<evidence type="ECO:0008006" key="4">
    <source>
        <dbReference type="Google" id="ProtNLM"/>
    </source>
</evidence>
<feature type="signal peptide" evidence="1">
    <location>
        <begin position="1"/>
        <end position="22"/>
    </location>
</feature>
<organism evidence="2 3">
    <name type="scientific">Basidiobolus meristosporus CBS 931.73</name>
    <dbReference type="NCBI Taxonomy" id="1314790"/>
    <lineage>
        <taxon>Eukaryota</taxon>
        <taxon>Fungi</taxon>
        <taxon>Fungi incertae sedis</taxon>
        <taxon>Zoopagomycota</taxon>
        <taxon>Entomophthoromycotina</taxon>
        <taxon>Basidiobolomycetes</taxon>
        <taxon>Basidiobolales</taxon>
        <taxon>Basidiobolaceae</taxon>
        <taxon>Basidiobolus</taxon>
    </lineage>
</organism>
<dbReference type="EMBL" id="MCFE01000102">
    <property type="protein sequence ID" value="ORX99116.1"/>
    <property type="molecule type" value="Genomic_DNA"/>
</dbReference>
<keyword evidence="3" id="KW-1185">Reference proteome</keyword>
<comment type="caution">
    <text evidence="2">The sequence shown here is derived from an EMBL/GenBank/DDBJ whole genome shotgun (WGS) entry which is preliminary data.</text>
</comment>
<proteinExistence type="predicted"/>
<evidence type="ECO:0000256" key="1">
    <source>
        <dbReference type="SAM" id="SignalP"/>
    </source>
</evidence>
<feature type="chain" id="PRO_5012801924" description="RlpA-like protein double-psi beta-barrel domain-containing protein" evidence="1">
    <location>
        <begin position="23"/>
        <end position="132"/>
    </location>
</feature>
<reference evidence="2 3" key="1">
    <citation type="submission" date="2016-07" db="EMBL/GenBank/DDBJ databases">
        <title>Pervasive Adenine N6-methylation of Active Genes in Fungi.</title>
        <authorList>
            <consortium name="DOE Joint Genome Institute"/>
            <person name="Mondo S.J."/>
            <person name="Dannebaum R.O."/>
            <person name="Kuo R.C."/>
            <person name="Labutti K."/>
            <person name="Haridas S."/>
            <person name="Kuo A."/>
            <person name="Salamov A."/>
            <person name="Ahrendt S.R."/>
            <person name="Lipzen A."/>
            <person name="Sullivan W."/>
            <person name="Andreopoulos W.B."/>
            <person name="Clum A."/>
            <person name="Lindquist E."/>
            <person name="Daum C."/>
            <person name="Ramamoorthy G.K."/>
            <person name="Gryganskyi A."/>
            <person name="Culley D."/>
            <person name="Magnuson J.K."/>
            <person name="James T.Y."/>
            <person name="O'Malley M.A."/>
            <person name="Stajich J.E."/>
            <person name="Spatafora J.W."/>
            <person name="Visel A."/>
            <person name="Grigoriev I.V."/>
        </authorList>
    </citation>
    <scope>NUCLEOTIDE SEQUENCE [LARGE SCALE GENOMIC DNA]</scope>
    <source>
        <strain evidence="2 3">CBS 931.73</strain>
    </source>
</reference>
<evidence type="ECO:0000313" key="2">
    <source>
        <dbReference type="EMBL" id="ORX99116.1"/>
    </source>
</evidence>
<dbReference type="InParanoid" id="A0A1Y1YMX9"/>
<evidence type="ECO:0000313" key="3">
    <source>
        <dbReference type="Proteomes" id="UP000193498"/>
    </source>
</evidence>
<dbReference type="AlphaFoldDB" id="A0A1Y1YMX9"/>